<dbReference type="EMBL" id="OUUZ01000013">
    <property type="protein sequence ID" value="SPQ24711.1"/>
    <property type="molecule type" value="Genomic_DNA"/>
</dbReference>
<name>A0A446BQB8_9PEZI</name>
<organism evidence="2 3">
    <name type="scientific">Thermothielavioides terrestris</name>
    <dbReference type="NCBI Taxonomy" id="2587410"/>
    <lineage>
        <taxon>Eukaryota</taxon>
        <taxon>Fungi</taxon>
        <taxon>Dikarya</taxon>
        <taxon>Ascomycota</taxon>
        <taxon>Pezizomycotina</taxon>
        <taxon>Sordariomycetes</taxon>
        <taxon>Sordariomycetidae</taxon>
        <taxon>Sordariales</taxon>
        <taxon>Chaetomiaceae</taxon>
        <taxon>Thermothielavioides</taxon>
    </lineage>
</organism>
<accession>A0A446BQB8</accession>
<dbReference type="AlphaFoldDB" id="A0A446BQB8"/>
<evidence type="ECO:0000313" key="2">
    <source>
        <dbReference type="EMBL" id="SPQ24711.1"/>
    </source>
</evidence>
<dbReference type="Proteomes" id="UP000289323">
    <property type="component" value="Unassembled WGS sequence"/>
</dbReference>
<proteinExistence type="predicted"/>
<evidence type="ECO:0000256" key="1">
    <source>
        <dbReference type="SAM" id="SignalP"/>
    </source>
</evidence>
<keyword evidence="1" id="KW-0732">Signal</keyword>
<dbReference type="SUPFAM" id="SSF51322">
    <property type="entry name" value="Cyanovirin-N"/>
    <property type="match status" value="1"/>
</dbReference>
<sequence>MATVLALFAATAATAAAVAVPELGAGAAGGVVVRNITPPAHGGGFVKHCYTYEVGERGELVGRLLAKCGDDERFDLLHNMWLDLNYCLGNYDGQLVWQDGS</sequence>
<gene>
    <name evidence="2" type="ORF">TT172_LOCUS7130</name>
</gene>
<dbReference type="InterPro" id="IPR036673">
    <property type="entry name" value="Cyanovirin-N_sf"/>
</dbReference>
<feature type="chain" id="PRO_5019331541" evidence="1">
    <location>
        <begin position="18"/>
        <end position="101"/>
    </location>
</feature>
<evidence type="ECO:0000313" key="3">
    <source>
        <dbReference type="Proteomes" id="UP000289323"/>
    </source>
</evidence>
<reference evidence="2 3" key="1">
    <citation type="submission" date="2018-04" db="EMBL/GenBank/DDBJ databases">
        <authorList>
            <person name="Huttner S."/>
            <person name="Dainat J."/>
        </authorList>
    </citation>
    <scope>NUCLEOTIDE SEQUENCE [LARGE SCALE GENOMIC DNA]</scope>
</reference>
<feature type="signal peptide" evidence="1">
    <location>
        <begin position="1"/>
        <end position="17"/>
    </location>
</feature>
<dbReference type="Gene3D" id="2.30.60.10">
    <property type="entry name" value="Cyanovirin-N"/>
    <property type="match status" value="1"/>
</dbReference>
<protein>
    <submittedName>
        <fullName evidence="2">3cd649d7-ce0b-41f2-969c-8d3c9ebe1d25</fullName>
    </submittedName>
</protein>